<dbReference type="InterPro" id="IPR019546">
    <property type="entry name" value="TAT_signal_bac_arc"/>
</dbReference>
<keyword evidence="4" id="KW-0560">Oxidoreductase</keyword>
<dbReference type="GO" id="GO:0016491">
    <property type="term" value="F:oxidoreductase activity"/>
    <property type="evidence" value="ECO:0007669"/>
    <property type="project" value="UniProtKB-KW"/>
</dbReference>
<dbReference type="GO" id="GO:0046872">
    <property type="term" value="F:metal ion binding"/>
    <property type="evidence" value="ECO:0007669"/>
    <property type="project" value="UniProtKB-KW"/>
</dbReference>
<dbReference type="InterPro" id="IPR050612">
    <property type="entry name" value="Prok_Mopterin_Oxidored"/>
</dbReference>
<dbReference type="Gene3D" id="3.40.228.10">
    <property type="entry name" value="Dimethylsulfoxide Reductase, domain 2"/>
    <property type="match status" value="1"/>
</dbReference>
<accession>A0A7C9KBC4</accession>
<dbReference type="InterPro" id="IPR006963">
    <property type="entry name" value="Mopterin_OxRdtase_4Fe-4S_dom"/>
</dbReference>
<comment type="caution">
    <text evidence="9">The sequence shown here is derived from an EMBL/GenBank/DDBJ whole genome shotgun (WGS) entry which is preliminary data.</text>
</comment>
<dbReference type="InterPro" id="IPR006311">
    <property type="entry name" value="TAT_signal"/>
</dbReference>
<dbReference type="InterPro" id="IPR006657">
    <property type="entry name" value="MoPterin_dinucl-bd_dom"/>
</dbReference>
<dbReference type="PROSITE" id="PS51318">
    <property type="entry name" value="TAT"/>
    <property type="match status" value="1"/>
</dbReference>
<sequence length="821" mass="89692">MSPSQQDGAAAAAMGCCGAVTSPQGSCESTAGAQHGNPDRAEPHAKTRRRTMRLTRRNFMKAAGGAAAFAGLALAGCTSPKPSASDADAADTQTEADATPSTPTKEIPTGSTSPITKVRTTCGNCHNDCGVIVNVQDGVIISIEGDPDHPFNKGALCPKGQAFVDTVYSPDRLRSPMKRVGERGSGQWEAISWEEAYQFIGEELAKIKDTYGAQTLLYTNGAPVQNIVRNAFCEFYARYGTNNMVGAPNLCFVPRLVALKTTYGFRDEEDYNNTDLIICWAGNPFASLRPGAYMCYEKHGSASPILDAKERGVKLIVIDPIFTETAAKADQYIPIKPGTDGALANAMANVVLSEDLYDHEFVEAWCHGFDEYRECMEQYTPEWAEGITGVPADTIRELARLYATTERAALHEGNSLALHSNCVQAVRSIGCLRAICGKLDKEGCNCCFPNVVGHPVPVEAGNPTGIKTTVVADAVNVNTTRYPLFLNGLPGALDAIETGDPYTPRGLMGYHTNTIMAQGDYHRNRDLLRTLDFICYTDIFMTETCEQLADIVLPDVTWAERYDYRTYPHHDGAIVAMRQPAIEPLYDCKTPYAMEYELATSMGMAEGYPWTTDEEFIQYALGPSGVTFEEYKKNPVQLVGTNEYKKYETGGLRADGEPGFDTANGKVLLVNLPFGKNGYDPLPNYVPAFGTPEGSPELAEQYPLIGTNRRTVHYVHYKYRNNPYLRENHPEPELSLNPADAAERNLKDGDAVKAVSHRGEARFTLHVSERVMPGVAWVDGGWGNPWDEPGSNMNALVDNVTRDPISQSPDISSFLMDVVKA</sequence>
<dbReference type="PANTHER" id="PTHR43742">
    <property type="entry name" value="TRIMETHYLAMINE-N-OXIDE REDUCTASE"/>
    <property type="match status" value="1"/>
</dbReference>
<dbReference type="Gene3D" id="3.40.50.740">
    <property type="match status" value="1"/>
</dbReference>
<evidence type="ECO:0000256" key="4">
    <source>
        <dbReference type="ARBA" id="ARBA00023002"/>
    </source>
</evidence>
<dbReference type="InterPro" id="IPR009010">
    <property type="entry name" value="Asp_de-COase-like_dom_sf"/>
</dbReference>
<evidence type="ECO:0000256" key="2">
    <source>
        <dbReference type="ARBA" id="ARBA00022723"/>
    </source>
</evidence>
<dbReference type="GO" id="GO:0043546">
    <property type="term" value="F:molybdopterin cofactor binding"/>
    <property type="evidence" value="ECO:0007669"/>
    <property type="project" value="InterPro"/>
</dbReference>
<feature type="region of interest" description="Disordered" evidence="7">
    <location>
        <begin position="22"/>
        <end position="51"/>
    </location>
</feature>
<keyword evidence="3" id="KW-0732">Signal</keyword>
<evidence type="ECO:0000256" key="5">
    <source>
        <dbReference type="ARBA" id="ARBA00023004"/>
    </source>
</evidence>
<evidence type="ECO:0000259" key="8">
    <source>
        <dbReference type="PROSITE" id="PS51669"/>
    </source>
</evidence>
<keyword evidence="2" id="KW-0479">Metal-binding</keyword>
<gene>
    <name evidence="9" type="ORF">D1639_05610</name>
</gene>
<feature type="domain" description="4Fe-4S Mo/W bis-MGD-type" evidence="8">
    <location>
        <begin position="115"/>
        <end position="171"/>
    </location>
</feature>
<protein>
    <submittedName>
        <fullName evidence="9">Twin-arginine translocation signal domain-containing protein</fullName>
    </submittedName>
</protein>
<evidence type="ECO:0000256" key="6">
    <source>
        <dbReference type="ARBA" id="ARBA00023014"/>
    </source>
</evidence>
<dbReference type="Pfam" id="PF04879">
    <property type="entry name" value="Molybdop_Fe4S4"/>
    <property type="match status" value="1"/>
</dbReference>
<dbReference type="Pfam" id="PF00384">
    <property type="entry name" value="Molybdopterin"/>
    <property type="match status" value="1"/>
</dbReference>
<dbReference type="PROSITE" id="PS51669">
    <property type="entry name" value="4FE4S_MOW_BIS_MGD"/>
    <property type="match status" value="1"/>
</dbReference>
<evidence type="ECO:0000256" key="3">
    <source>
        <dbReference type="ARBA" id="ARBA00022729"/>
    </source>
</evidence>
<dbReference type="PANTHER" id="PTHR43742:SF6">
    <property type="entry name" value="OXIDOREDUCTASE YYAE-RELATED"/>
    <property type="match status" value="1"/>
</dbReference>
<feature type="compositionally biased region" description="Low complexity" evidence="7">
    <location>
        <begin position="80"/>
        <end position="100"/>
    </location>
</feature>
<name>A0A7C9KBC4_9BACT</name>
<dbReference type="EMBL" id="QWKH01000031">
    <property type="protein sequence ID" value="NBI34513.1"/>
    <property type="molecule type" value="Genomic_DNA"/>
</dbReference>
<organism evidence="9">
    <name type="scientific">Muribaculaceae bacterium Z82</name>
    <dbReference type="NCBI Taxonomy" id="2304548"/>
    <lineage>
        <taxon>Bacteria</taxon>
        <taxon>Pseudomonadati</taxon>
        <taxon>Bacteroidota</taxon>
        <taxon>Bacteroidia</taxon>
        <taxon>Bacteroidales</taxon>
        <taxon>Muribaculaceae</taxon>
    </lineage>
</organism>
<comment type="similarity">
    <text evidence="1">Belongs to the prokaryotic molybdopterin-containing oxidoreductase family.</text>
</comment>
<feature type="compositionally biased region" description="Polar residues" evidence="7">
    <location>
        <begin position="101"/>
        <end position="115"/>
    </location>
</feature>
<proteinExistence type="inferred from homology"/>
<keyword evidence="5" id="KW-0408">Iron</keyword>
<feature type="region of interest" description="Disordered" evidence="7">
    <location>
        <begin position="80"/>
        <end position="115"/>
    </location>
</feature>
<dbReference type="InterPro" id="IPR006656">
    <property type="entry name" value="Mopterin_OxRdtase"/>
</dbReference>
<dbReference type="Gene3D" id="2.40.40.20">
    <property type="match status" value="1"/>
</dbReference>
<dbReference type="AlphaFoldDB" id="A0A7C9KBC4"/>
<feature type="compositionally biased region" description="Polar residues" evidence="7">
    <location>
        <begin position="22"/>
        <end position="32"/>
    </location>
</feature>
<evidence type="ECO:0000256" key="7">
    <source>
        <dbReference type="SAM" id="MobiDB-lite"/>
    </source>
</evidence>
<evidence type="ECO:0000256" key="1">
    <source>
        <dbReference type="ARBA" id="ARBA00010312"/>
    </source>
</evidence>
<dbReference type="NCBIfam" id="TIGR01409">
    <property type="entry name" value="TAT_signal_seq"/>
    <property type="match status" value="1"/>
</dbReference>
<dbReference type="Gene3D" id="2.20.25.90">
    <property type="entry name" value="ADC-like domains"/>
    <property type="match status" value="1"/>
</dbReference>
<dbReference type="SUPFAM" id="SSF53706">
    <property type="entry name" value="Formate dehydrogenase/DMSO reductase, domains 1-3"/>
    <property type="match status" value="1"/>
</dbReference>
<dbReference type="GO" id="GO:0051536">
    <property type="term" value="F:iron-sulfur cluster binding"/>
    <property type="evidence" value="ECO:0007669"/>
    <property type="project" value="UniProtKB-KW"/>
</dbReference>
<dbReference type="SUPFAM" id="SSF50692">
    <property type="entry name" value="ADC-like"/>
    <property type="match status" value="1"/>
</dbReference>
<evidence type="ECO:0000313" key="9">
    <source>
        <dbReference type="EMBL" id="NBI34513.1"/>
    </source>
</evidence>
<dbReference type="Pfam" id="PF01568">
    <property type="entry name" value="Molydop_binding"/>
    <property type="match status" value="1"/>
</dbReference>
<reference evidence="9" key="1">
    <citation type="submission" date="2018-08" db="EMBL/GenBank/DDBJ databases">
        <title>Murine metabolic-syndrome-specific gut microbial biobank.</title>
        <authorList>
            <person name="Liu C."/>
        </authorList>
    </citation>
    <scope>NUCLEOTIDE SEQUENCE [LARGE SCALE GENOMIC DNA]</scope>
    <source>
        <strain evidence="9">Z82</strain>
    </source>
</reference>
<keyword evidence="6" id="KW-0411">Iron-sulfur</keyword>
<dbReference type="SMART" id="SM00926">
    <property type="entry name" value="Molybdop_Fe4S4"/>
    <property type="match status" value="1"/>
</dbReference>